<evidence type="ECO:0000313" key="1">
    <source>
        <dbReference type="EMBL" id="JAD52304.1"/>
    </source>
</evidence>
<accession>A0A0A9AKS6</accession>
<protein>
    <submittedName>
        <fullName evidence="1">Uncharacterized protein</fullName>
    </submittedName>
</protein>
<proteinExistence type="predicted"/>
<name>A0A0A9AKS6_ARUDO</name>
<sequence length="34" mass="3831">MFSDNQYPSYALTSVISCPYTANDPRKSSGWSKE</sequence>
<organism evidence="1">
    <name type="scientific">Arundo donax</name>
    <name type="common">Giant reed</name>
    <name type="synonym">Donax arundinaceus</name>
    <dbReference type="NCBI Taxonomy" id="35708"/>
    <lineage>
        <taxon>Eukaryota</taxon>
        <taxon>Viridiplantae</taxon>
        <taxon>Streptophyta</taxon>
        <taxon>Embryophyta</taxon>
        <taxon>Tracheophyta</taxon>
        <taxon>Spermatophyta</taxon>
        <taxon>Magnoliopsida</taxon>
        <taxon>Liliopsida</taxon>
        <taxon>Poales</taxon>
        <taxon>Poaceae</taxon>
        <taxon>PACMAD clade</taxon>
        <taxon>Arundinoideae</taxon>
        <taxon>Arundineae</taxon>
        <taxon>Arundo</taxon>
    </lineage>
</organism>
<reference evidence="1" key="1">
    <citation type="submission" date="2014-09" db="EMBL/GenBank/DDBJ databases">
        <authorList>
            <person name="Magalhaes I.L.F."/>
            <person name="Oliveira U."/>
            <person name="Santos F.R."/>
            <person name="Vidigal T.H.D.A."/>
            <person name="Brescovit A.D."/>
            <person name="Santos A.J."/>
        </authorList>
    </citation>
    <scope>NUCLEOTIDE SEQUENCE</scope>
    <source>
        <tissue evidence="1">Shoot tissue taken approximately 20 cm above the soil surface</tissue>
    </source>
</reference>
<dbReference type="EMBL" id="GBRH01245591">
    <property type="protein sequence ID" value="JAD52304.1"/>
    <property type="molecule type" value="Transcribed_RNA"/>
</dbReference>
<reference evidence="1" key="2">
    <citation type="journal article" date="2015" name="Data Brief">
        <title>Shoot transcriptome of the giant reed, Arundo donax.</title>
        <authorList>
            <person name="Barrero R.A."/>
            <person name="Guerrero F.D."/>
            <person name="Moolhuijzen P."/>
            <person name="Goolsby J.A."/>
            <person name="Tidwell J."/>
            <person name="Bellgard S.E."/>
            <person name="Bellgard M.I."/>
        </authorList>
    </citation>
    <scope>NUCLEOTIDE SEQUENCE</scope>
    <source>
        <tissue evidence="1">Shoot tissue taken approximately 20 cm above the soil surface</tissue>
    </source>
</reference>
<dbReference type="AlphaFoldDB" id="A0A0A9AKS6"/>